<feature type="compositionally biased region" description="Basic and acidic residues" evidence="1">
    <location>
        <begin position="1"/>
        <end position="36"/>
    </location>
</feature>
<accession>A0A3B1AC42</accession>
<dbReference type="AlphaFoldDB" id="A0A3B1AC42"/>
<evidence type="ECO:0000256" key="1">
    <source>
        <dbReference type="SAM" id="MobiDB-lite"/>
    </source>
</evidence>
<gene>
    <name evidence="2" type="ORF">MNBD_GAMMA19-165</name>
</gene>
<organism evidence="2">
    <name type="scientific">hydrothermal vent metagenome</name>
    <dbReference type="NCBI Taxonomy" id="652676"/>
    <lineage>
        <taxon>unclassified sequences</taxon>
        <taxon>metagenomes</taxon>
        <taxon>ecological metagenomes</taxon>
    </lineage>
</organism>
<protein>
    <submittedName>
        <fullName evidence="2">Uncharacterized protein</fullName>
    </submittedName>
</protein>
<reference evidence="2" key="1">
    <citation type="submission" date="2018-06" db="EMBL/GenBank/DDBJ databases">
        <authorList>
            <person name="Zhirakovskaya E."/>
        </authorList>
    </citation>
    <scope>NUCLEOTIDE SEQUENCE</scope>
</reference>
<evidence type="ECO:0000313" key="2">
    <source>
        <dbReference type="EMBL" id="VAX03379.1"/>
    </source>
</evidence>
<proteinExistence type="predicted"/>
<sequence>MDAFRPHRESFQKDKHKESKRGIGKRATSEATRDGETVVLAERSTAGLQYEDRESGEV</sequence>
<feature type="region of interest" description="Disordered" evidence="1">
    <location>
        <begin position="1"/>
        <end position="58"/>
    </location>
</feature>
<name>A0A3B1AC42_9ZZZZ</name>
<dbReference type="EMBL" id="UOFV01000392">
    <property type="protein sequence ID" value="VAX03379.1"/>
    <property type="molecule type" value="Genomic_DNA"/>
</dbReference>